<keyword evidence="3" id="KW-1185">Reference proteome</keyword>
<proteinExistence type="predicted"/>
<reference evidence="3" key="1">
    <citation type="journal article" date="2019" name="Int. J. Syst. Evol. Microbiol.">
        <title>The Global Catalogue of Microorganisms (GCM) 10K type strain sequencing project: providing services to taxonomists for standard genome sequencing and annotation.</title>
        <authorList>
            <consortium name="The Broad Institute Genomics Platform"/>
            <consortium name="The Broad Institute Genome Sequencing Center for Infectious Disease"/>
            <person name="Wu L."/>
            <person name="Ma J."/>
        </authorList>
    </citation>
    <scope>NUCLEOTIDE SEQUENCE [LARGE SCALE GENOMIC DNA]</scope>
    <source>
        <strain evidence="3">ICMP 6774ER</strain>
    </source>
</reference>
<keyword evidence="1" id="KW-0732">Signal</keyword>
<organism evidence="2 3">
    <name type="scientific">Nonomuraea mangrovi</name>
    <dbReference type="NCBI Taxonomy" id="2316207"/>
    <lineage>
        <taxon>Bacteria</taxon>
        <taxon>Bacillati</taxon>
        <taxon>Actinomycetota</taxon>
        <taxon>Actinomycetes</taxon>
        <taxon>Streptosporangiales</taxon>
        <taxon>Streptosporangiaceae</taxon>
        <taxon>Nonomuraea</taxon>
    </lineage>
</organism>
<dbReference type="EMBL" id="JBHUFV010000005">
    <property type="protein sequence ID" value="MFD1930860.1"/>
    <property type="molecule type" value="Genomic_DNA"/>
</dbReference>
<gene>
    <name evidence="2" type="ORF">ACFSKW_05145</name>
</gene>
<accession>A0ABW4SMR2</accession>
<evidence type="ECO:0000313" key="3">
    <source>
        <dbReference type="Proteomes" id="UP001597368"/>
    </source>
</evidence>
<feature type="chain" id="PRO_5047069697" evidence="1">
    <location>
        <begin position="22"/>
        <end position="350"/>
    </location>
</feature>
<dbReference type="Proteomes" id="UP001597368">
    <property type="component" value="Unassembled WGS sequence"/>
</dbReference>
<evidence type="ECO:0000313" key="2">
    <source>
        <dbReference type="EMBL" id="MFD1930860.1"/>
    </source>
</evidence>
<name>A0ABW4SMR2_9ACTN</name>
<feature type="signal peptide" evidence="1">
    <location>
        <begin position="1"/>
        <end position="21"/>
    </location>
</feature>
<dbReference type="RefSeq" id="WP_379569649.1">
    <property type="nucleotide sequence ID" value="NZ_JBHUFV010000005.1"/>
</dbReference>
<evidence type="ECO:0000256" key="1">
    <source>
        <dbReference type="SAM" id="SignalP"/>
    </source>
</evidence>
<protein>
    <submittedName>
        <fullName evidence="2">Uncharacterized protein</fullName>
    </submittedName>
</protein>
<sequence length="350" mass="37737">MKLWMIAATVGALLVAGVPVAAQDREWRVSATAEASVWGGVGEVGATGPDDAWVIRPGLPLMRWNGVTWQDEADQAMPYLVTSPGPGVSWRFADNPDQIEVYRFVEGQWSSLPIAVESAHVTAAASTGAGDCWAAGLRFGPRGMTDELWHWSGTAWQTVAAPYPISDFAAVSAREVWALSSPGEDKLGYDGERVASILRWNGRQWTRTPLPAMELPMGGYLELNDIAMPYEGLGYAVGAITVGGLPLEAVVLRWDGTSWQRLDHRALSTTYTYVATDGGSGLWLGAARPRQSGALVRFVDGAWSEIPLRSPGAPRTEIRGLTNVPGTTRMWATVEIGAPTGVRQLVLTYQ</sequence>
<comment type="caution">
    <text evidence="2">The sequence shown here is derived from an EMBL/GenBank/DDBJ whole genome shotgun (WGS) entry which is preliminary data.</text>
</comment>